<dbReference type="InterPro" id="IPR025924">
    <property type="entry name" value="YHYH_dom"/>
</dbReference>
<dbReference type="RefSeq" id="WP_176432504.1">
    <property type="nucleotide sequence ID" value="NZ_FXYG01000004.1"/>
</dbReference>
<protein>
    <recommendedName>
        <fullName evidence="1">YHYH domain-containing protein</fullName>
    </recommendedName>
</protein>
<evidence type="ECO:0000313" key="3">
    <source>
        <dbReference type="Proteomes" id="UP000202485"/>
    </source>
</evidence>
<feature type="domain" description="YHYH" evidence="1">
    <location>
        <begin position="93"/>
        <end position="285"/>
    </location>
</feature>
<gene>
    <name evidence="2" type="ORF">RUA8715_03140</name>
</gene>
<dbReference type="AlphaFoldDB" id="A0A238KY61"/>
<dbReference type="Pfam" id="PF14240">
    <property type="entry name" value="YHYH"/>
    <property type="match status" value="1"/>
</dbReference>
<organism evidence="2 3">
    <name type="scientific">Ruegeria arenilitoris</name>
    <dbReference type="NCBI Taxonomy" id="1173585"/>
    <lineage>
        <taxon>Bacteria</taxon>
        <taxon>Pseudomonadati</taxon>
        <taxon>Pseudomonadota</taxon>
        <taxon>Alphaproteobacteria</taxon>
        <taxon>Rhodobacterales</taxon>
        <taxon>Roseobacteraceae</taxon>
        <taxon>Ruegeria</taxon>
    </lineage>
</organism>
<sequence>MSRKIAVIWSIAFAASVVGVIASAQHRFRFHDESRAQPLNLEPATVNSGANRSEITEQGRVLSITGNGIPNHLVGRFPNKGNPHQIVEQPVTLKVPAVPRANATPTPLRMGWNFGVTLTGVVFDPLAAEFWHGDPRSGWSYNALGGAIALGLDANFAHVQPSGKYHYHGVPTGLIEMQGWSPKEHSPLIGYAADGFPIYARTGLVGGNVTQMTSSYRLKAGQRPGGAAPDGRHDGTFNEDYEFVAGLGALDECNGAMTVSAAFPSGTYAYFLTDDYPVVPRCFAGTPDPSFRFGPR</sequence>
<keyword evidence="3" id="KW-1185">Reference proteome</keyword>
<dbReference type="Proteomes" id="UP000202485">
    <property type="component" value="Unassembled WGS sequence"/>
</dbReference>
<name>A0A238KY61_9RHOB</name>
<evidence type="ECO:0000313" key="2">
    <source>
        <dbReference type="EMBL" id="SMX47628.1"/>
    </source>
</evidence>
<dbReference type="EMBL" id="FXYG01000004">
    <property type="protein sequence ID" value="SMX47628.1"/>
    <property type="molecule type" value="Genomic_DNA"/>
</dbReference>
<accession>A0A238KY61</accession>
<evidence type="ECO:0000259" key="1">
    <source>
        <dbReference type="Pfam" id="PF14240"/>
    </source>
</evidence>
<reference evidence="3" key="1">
    <citation type="submission" date="2017-05" db="EMBL/GenBank/DDBJ databases">
        <authorList>
            <person name="Rodrigo-Torres L."/>
            <person name="Arahal R. D."/>
            <person name="Lucena T."/>
        </authorList>
    </citation>
    <scope>NUCLEOTIDE SEQUENCE [LARGE SCALE GENOMIC DNA]</scope>
    <source>
        <strain evidence="3">CECT 8715</strain>
    </source>
</reference>
<proteinExistence type="predicted"/>